<name>A0A3L8DK46_OOCBI</name>
<dbReference type="Proteomes" id="UP000279307">
    <property type="component" value="Chromosome 7"/>
</dbReference>
<accession>A0A3L8DK46</accession>
<gene>
    <name evidence="1" type="ORF">DMN91_007439</name>
</gene>
<comment type="caution">
    <text evidence="1">The sequence shown here is derived from an EMBL/GenBank/DDBJ whole genome shotgun (WGS) entry which is preliminary data.</text>
</comment>
<evidence type="ECO:0000313" key="1">
    <source>
        <dbReference type="EMBL" id="RLU20825.1"/>
    </source>
</evidence>
<feature type="non-terminal residue" evidence="1">
    <location>
        <position position="23"/>
    </location>
</feature>
<sequence>MYTCRITYIESNFLSDQMHKTDT</sequence>
<reference evidence="1" key="2">
    <citation type="submission" date="2018-07" db="EMBL/GenBank/DDBJ databases">
        <authorList>
            <person name="Mckenzie S.K."/>
            <person name="Kronauer D.J.C."/>
        </authorList>
    </citation>
    <scope>NUCLEOTIDE SEQUENCE</scope>
    <source>
        <strain evidence="1">Clonal line C1</strain>
    </source>
</reference>
<dbReference type="AlphaFoldDB" id="A0A3L8DK46"/>
<dbReference type="EMBL" id="QOIP01000007">
    <property type="protein sequence ID" value="RLU20825.1"/>
    <property type="molecule type" value="Genomic_DNA"/>
</dbReference>
<proteinExistence type="predicted"/>
<reference evidence="1" key="1">
    <citation type="journal article" date="2018" name="Genome Res.">
        <title>The genomic architecture and molecular evolution of ant odorant receptors.</title>
        <authorList>
            <person name="McKenzie S.K."/>
            <person name="Kronauer D.J.C."/>
        </authorList>
    </citation>
    <scope>NUCLEOTIDE SEQUENCE [LARGE SCALE GENOMIC DNA]</scope>
    <source>
        <strain evidence="1">Clonal line C1</strain>
    </source>
</reference>
<organism evidence="1">
    <name type="scientific">Ooceraea biroi</name>
    <name type="common">Clonal raider ant</name>
    <name type="synonym">Cerapachys biroi</name>
    <dbReference type="NCBI Taxonomy" id="2015173"/>
    <lineage>
        <taxon>Eukaryota</taxon>
        <taxon>Metazoa</taxon>
        <taxon>Ecdysozoa</taxon>
        <taxon>Arthropoda</taxon>
        <taxon>Hexapoda</taxon>
        <taxon>Insecta</taxon>
        <taxon>Pterygota</taxon>
        <taxon>Neoptera</taxon>
        <taxon>Endopterygota</taxon>
        <taxon>Hymenoptera</taxon>
        <taxon>Apocrita</taxon>
        <taxon>Aculeata</taxon>
        <taxon>Formicoidea</taxon>
        <taxon>Formicidae</taxon>
        <taxon>Dorylinae</taxon>
        <taxon>Ooceraea</taxon>
    </lineage>
</organism>
<protein>
    <submittedName>
        <fullName evidence="1">Uncharacterized protein</fullName>
    </submittedName>
</protein>